<evidence type="ECO:0000313" key="2">
    <source>
        <dbReference type="EMBL" id="KAH0545303.1"/>
    </source>
</evidence>
<feature type="region of interest" description="Disordered" evidence="1">
    <location>
        <begin position="1"/>
        <end position="47"/>
    </location>
</feature>
<evidence type="ECO:0000256" key="1">
    <source>
        <dbReference type="SAM" id="MobiDB-lite"/>
    </source>
</evidence>
<feature type="compositionally biased region" description="Polar residues" evidence="1">
    <location>
        <begin position="30"/>
        <end position="43"/>
    </location>
</feature>
<feature type="region of interest" description="Disordered" evidence="1">
    <location>
        <begin position="72"/>
        <end position="105"/>
    </location>
</feature>
<feature type="compositionally biased region" description="Polar residues" evidence="1">
    <location>
        <begin position="548"/>
        <end position="569"/>
    </location>
</feature>
<dbReference type="OrthoDB" id="3941134at2759"/>
<feature type="region of interest" description="Disordered" evidence="1">
    <location>
        <begin position="123"/>
        <end position="241"/>
    </location>
</feature>
<keyword evidence="3" id="KW-1185">Reference proteome</keyword>
<dbReference type="EMBL" id="JAGHQL010000007">
    <property type="protein sequence ID" value="KAH0545303.1"/>
    <property type="molecule type" value="Genomic_DNA"/>
</dbReference>
<feature type="compositionally biased region" description="Basic and acidic residues" evidence="1">
    <location>
        <begin position="580"/>
        <end position="589"/>
    </location>
</feature>
<name>A0A9P8IHX8_9PEZI</name>
<feature type="compositionally biased region" description="Basic and acidic residues" evidence="1">
    <location>
        <begin position="189"/>
        <end position="203"/>
    </location>
</feature>
<gene>
    <name evidence="2" type="ORF">FGG08_000602</name>
</gene>
<dbReference type="Proteomes" id="UP000698800">
    <property type="component" value="Unassembled WGS sequence"/>
</dbReference>
<feature type="compositionally biased region" description="Low complexity" evidence="1">
    <location>
        <begin position="217"/>
        <end position="226"/>
    </location>
</feature>
<proteinExistence type="predicted"/>
<evidence type="ECO:0000313" key="3">
    <source>
        <dbReference type="Proteomes" id="UP000698800"/>
    </source>
</evidence>
<feature type="region of interest" description="Disordered" evidence="1">
    <location>
        <begin position="444"/>
        <end position="466"/>
    </location>
</feature>
<feature type="region of interest" description="Disordered" evidence="1">
    <location>
        <begin position="253"/>
        <end position="277"/>
    </location>
</feature>
<comment type="caution">
    <text evidence="2">The sequence shown here is derived from an EMBL/GenBank/DDBJ whole genome shotgun (WGS) entry which is preliminary data.</text>
</comment>
<feature type="compositionally biased region" description="Polar residues" evidence="1">
    <location>
        <begin position="529"/>
        <end position="539"/>
    </location>
</feature>
<reference evidence="2" key="1">
    <citation type="submission" date="2021-03" db="EMBL/GenBank/DDBJ databases">
        <title>Comparative genomics and phylogenomic investigation of the class Geoglossomycetes provide insights into ecological specialization and systematics.</title>
        <authorList>
            <person name="Melie T."/>
            <person name="Pirro S."/>
            <person name="Miller A.N."/>
            <person name="Quandt A."/>
        </authorList>
    </citation>
    <scope>NUCLEOTIDE SEQUENCE</scope>
    <source>
        <strain evidence="2">GBOQ0MN5Z8</strain>
    </source>
</reference>
<organism evidence="2 3">
    <name type="scientific">Glutinoglossum americanum</name>
    <dbReference type="NCBI Taxonomy" id="1670608"/>
    <lineage>
        <taxon>Eukaryota</taxon>
        <taxon>Fungi</taxon>
        <taxon>Dikarya</taxon>
        <taxon>Ascomycota</taxon>
        <taxon>Pezizomycotina</taxon>
        <taxon>Geoglossomycetes</taxon>
        <taxon>Geoglossales</taxon>
        <taxon>Geoglossaceae</taxon>
        <taxon>Glutinoglossum</taxon>
    </lineage>
</organism>
<accession>A0A9P8IHX8</accession>
<protein>
    <submittedName>
        <fullName evidence="2">Uncharacterized protein</fullName>
    </submittedName>
</protein>
<dbReference type="AlphaFoldDB" id="A0A9P8IHX8"/>
<sequence>MDDWGSPWADDAGTRQLSSSCPAGSERDLSSPNLEAQSTNNILTDLDRSSLWADDGGLGEWANVGSSPAPIGAAFPDWSTETSTIAPASPSVEKNDPNIQNQPKPLWEDEAGLHMDTVELGPQWRAGSSHDHYAAPVTKPTPSSGGIGVGAIPESLSEGGAVTFSNGDRGKGKVGIPQDSLEPTVLLTHRGDDRSAAITDHRTKLPPKGNIEEGDFSSRPSSSPASEKYIEAGAIESPRTSLEEEAAQLGELKFRPSSPQRQSEPIRDPVFTSQDPVDDGEVDFGDFEEENKCAKDRDSDLEPLPAECVIPREYLKQGQEALGVAEPRMDLEVVAFKVDMSLLDQLIPPNHSTDLLPGIQGDIISSTSSRKTWYRISRKETVKEHNCGNGDYVRVTWNGSSIQANVSKIVARWVTEDRIAGGMVLGGGNRLGAIFGWGEDKPGIRRASEKSRAGSKNDLNNSPPLGLQDKALSLKIAPRPSLPVTRESNESFAIDTLVGSTINIGAGETSLPAPQFNWSTSGEGVKQLAQDTSWSTTGKYQKPISMRSMPNSVSPTGSLSPPSATSYPSLWSRPASLDLSGRKTSESSHTRGSKSVGFSNVRGPRAVSSVRTTIQTTGPAPLGAPLVGDSNLIAAKAELGVPKELCNPWAPANPPTFSNRVSTQISQVKPLPSRELGVFDIPKPNRDAGEDEIVDRTIKGLPNLAYMLR</sequence>
<feature type="region of interest" description="Disordered" evidence="1">
    <location>
        <begin position="527"/>
        <end position="617"/>
    </location>
</feature>